<keyword evidence="4" id="KW-0732">Signal</keyword>
<reference evidence="8" key="1">
    <citation type="journal article" date="2020" name="Stud. Mycol.">
        <title>101 Dothideomycetes genomes: a test case for predicting lifestyles and emergence of pathogens.</title>
        <authorList>
            <person name="Haridas S."/>
            <person name="Albert R."/>
            <person name="Binder M."/>
            <person name="Bloem J."/>
            <person name="Labutti K."/>
            <person name="Salamov A."/>
            <person name="Andreopoulos B."/>
            <person name="Baker S."/>
            <person name="Barry K."/>
            <person name="Bills G."/>
            <person name="Bluhm B."/>
            <person name="Cannon C."/>
            <person name="Castanera R."/>
            <person name="Culley D."/>
            <person name="Daum C."/>
            <person name="Ezra D."/>
            <person name="Gonzalez J."/>
            <person name="Henrissat B."/>
            <person name="Kuo A."/>
            <person name="Liang C."/>
            <person name="Lipzen A."/>
            <person name="Lutzoni F."/>
            <person name="Magnuson J."/>
            <person name="Mondo S."/>
            <person name="Nolan M."/>
            <person name="Ohm R."/>
            <person name="Pangilinan J."/>
            <person name="Park H.-J."/>
            <person name="Ramirez L."/>
            <person name="Alfaro M."/>
            <person name="Sun H."/>
            <person name="Tritt A."/>
            <person name="Yoshinaga Y."/>
            <person name="Zwiers L.-H."/>
            <person name="Turgeon B."/>
            <person name="Goodwin S."/>
            <person name="Spatafora J."/>
            <person name="Crous P."/>
            <person name="Grigoriev I."/>
        </authorList>
    </citation>
    <scope>NUCLEOTIDE SEQUENCE</scope>
    <source>
        <strain evidence="8">CBS 473.64</strain>
    </source>
</reference>
<dbReference type="InterPro" id="IPR036156">
    <property type="entry name" value="Beta-gal/glucu_dom_sf"/>
</dbReference>
<name>A0A6A6S7C4_9PLEO</name>
<dbReference type="SUPFAM" id="SSF51445">
    <property type="entry name" value="(Trans)glycosidases"/>
    <property type="match status" value="1"/>
</dbReference>
<dbReference type="InterPro" id="IPR006102">
    <property type="entry name" value="Ig-like_GH2"/>
</dbReference>
<sequence length="664" mass="74836">MRLTDLVLGLVSTAFAVESRSVRRQYPNDTLGTLPYELKTGPLDTEWTSKVGTSPWPEYPRPQLARSEWKNLNGVWQYSNTTWEERDNPPFGRDLDKSVLVPFCLESALSGIMGSNAYYSWYRTSFDVDFSWIASDKRVLLNFGAVDYEANVYVNGKAAGNNTGGYFHFSVDVTDLLNTNGTNELILYIHDPTNTQYSNIPLGKQRLNPDHINYTPCSGIWQTVWLESAGREYITQLDVDANMDGKVNVTVHTSPNAVNSSGTFEITIFEPNSTDIKVQKTGSINQPFTFEVDSPNLWSPESPTLYDISVQFGSDSVKSYTGFRTISKGEVDGVVRPLLNGKFVFLFGPLDQGFWPDGLHSPPSVEAMEYDLHVLKDVGFNMVRKHIKIEPGLFYKACDTLGLLVVQDMPSMPTYWYPSNPPGWPSERGKPYYINSTQQEVFEHELARMIEQLKSHPSIVTWVIYNEGWGQNIDDIGTDWRLTDLVRSLDPTRLVDSVTGWNDHGAGDYSDNHHYSGALCGTPFWSGLAYDEKRIAFQGEFGGIGLNASIENLWKVDQAIAQINSTYELTKNTNTWNYRTHNLLAELAAQTKDFACSGAVYTQTTDVEGEVNGLLTYDRRVNRMDITQWKDDIRAIFDAAHSRAVTKETRNIKGLDEEVRMVGL</sequence>
<dbReference type="PANTHER" id="PTHR42732:SF2">
    <property type="entry name" value="BETA-MANNOSIDASE"/>
    <property type="match status" value="1"/>
</dbReference>
<dbReference type="InterPro" id="IPR013783">
    <property type="entry name" value="Ig-like_fold"/>
</dbReference>
<dbReference type="InterPro" id="IPR008979">
    <property type="entry name" value="Galactose-bd-like_sf"/>
</dbReference>
<protein>
    <submittedName>
        <fullName evidence="8">Putative hydrolase</fullName>
    </submittedName>
</protein>
<organism evidence="8 9">
    <name type="scientific">Massarina eburnea CBS 473.64</name>
    <dbReference type="NCBI Taxonomy" id="1395130"/>
    <lineage>
        <taxon>Eukaryota</taxon>
        <taxon>Fungi</taxon>
        <taxon>Dikarya</taxon>
        <taxon>Ascomycota</taxon>
        <taxon>Pezizomycotina</taxon>
        <taxon>Dothideomycetes</taxon>
        <taxon>Pleosporomycetidae</taxon>
        <taxon>Pleosporales</taxon>
        <taxon>Massarineae</taxon>
        <taxon>Massarinaceae</taxon>
        <taxon>Massarina</taxon>
    </lineage>
</organism>
<feature type="chain" id="PRO_5025572650" evidence="4">
    <location>
        <begin position="20"/>
        <end position="664"/>
    </location>
</feature>
<feature type="domain" description="Glycoside hydrolase family 2 immunoglobulin-like beta-sandwich" evidence="5">
    <location>
        <begin position="236"/>
        <end position="324"/>
    </location>
</feature>
<accession>A0A6A6S7C4</accession>
<keyword evidence="9" id="KW-1185">Reference proteome</keyword>
<feature type="domain" description="Beta-mannosidase-like galactose-binding" evidence="7">
    <location>
        <begin position="121"/>
        <end position="195"/>
    </location>
</feature>
<dbReference type="Pfam" id="PF02836">
    <property type="entry name" value="Glyco_hydro_2_C"/>
    <property type="match status" value="1"/>
</dbReference>
<dbReference type="Gene3D" id="2.60.40.10">
    <property type="entry name" value="Immunoglobulins"/>
    <property type="match status" value="1"/>
</dbReference>
<dbReference type="Pfam" id="PF22666">
    <property type="entry name" value="Glyco_hydro_2_N2"/>
    <property type="match status" value="1"/>
</dbReference>
<dbReference type="Gene3D" id="3.20.20.80">
    <property type="entry name" value="Glycosidases"/>
    <property type="match status" value="1"/>
</dbReference>
<dbReference type="EMBL" id="MU006779">
    <property type="protein sequence ID" value="KAF2643649.1"/>
    <property type="molecule type" value="Genomic_DNA"/>
</dbReference>
<evidence type="ECO:0000313" key="8">
    <source>
        <dbReference type="EMBL" id="KAF2643649.1"/>
    </source>
</evidence>
<evidence type="ECO:0000256" key="3">
    <source>
        <dbReference type="ARBA" id="ARBA00023295"/>
    </source>
</evidence>
<keyword evidence="2 8" id="KW-0378">Hydrolase</keyword>
<dbReference type="SUPFAM" id="SSF49785">
    <property type="entry name" value="Galactose-binding domain-like"/>
    <property type="match status" value="1"/>
</dbReference>
<dbReference type="InterPro" id="IPR017853">
    <property type="entry name" value="GH"/>
</dbReference>
<proteinExistence type="inferred from homology"/>
<dbReference type="GO" id="GO:0005975">
    <property type="term" value="P:carbohydrate metabolic process"/>
    <property type="evidence" value="ECO:0007669"/>
    <property type="project" value="InterPro"/>
</dbReference>
<evidence type="ECO:0000259" key="7">
    <source>
        <dbReference type="Pfam" id="PF22666"/>
    </source>
</evidence>
<dbReference type="SUPFAM" id="SSF49303">
    <property type="entry name" value="beta-Galactosidase/glucuronidase domain"/>
    <property type="match status" value="1"/>
</dbReference>
<keyword evidence="3" id="KW-0326">Glycosidase</keyword>
<evidence type="ECO:0000256" key="2">
    <source>
        <dbReference type="ARBA" id="ARBA00022801"/>
    </source>
</evidence>
<dbReference type="InterPro" id="IPR006103">
    <property type="entry name" value="Glyco_hydro_2_cat"/>
</dbReference>
<comment type="similarity">
    <text evidence="1">Belongs to the glycosyl hydrolase 2 family.</text>
</comment>
<evidence type="ECO:0000256" key="4">
    <source>
        <dbReference type="SAM" id="SignalP"/>
    </source>
</evidence>
<evidence type="ECO:0000313" key="9">
    <source>
        <dbReference type="Proteomes" id="UP000799753"/>
    </source>
</evidence>
<evidence type="ECO:0000256" key="1">
    <source>
        <dbReference type="ARBA" id="ARBA00007401"/>
    </source>
</evidence>
<dbReference type="Proteomes" id="UP000799753">
    <property type="component" value="Unassembled WGS sequence"/>
</dbReference>
<feature type="signal peptide" evidence="4">
    <location>
        <begin position="1"/>
        <end position="19"/>
    </location>
</feature>
<dbReference type="InterPro" id="IPR054593">
    <property type="entry name" value="Beta-mannosidase-like_N2"/>
</dbReference>
<dbReference type="Gene3D" id="2.60.120.260">
    <property type="entry name" value="Galactose-binding domain-like"/>
    <property type="match status" value="1"/>
</dbReference>
<dbReference type="OrthoDB" id="408320at2759"/>
<dbReference type="InterPro" id="IPR051913">
    <property type="entry name" value="GH2_Domain-Containing"/>
</dbReference>
<feature type="domain" description="Glycoside hydrolase family 2 catalytic" evidence="6">
    <location>
        <begin position="365"/>
        <end position="500"/>
    </location>
</feature>
<dbReference type="PANTHER" id="PTHR42732">
    <property type="entry name" value="BETA-GALACTOSIDASE"/>
    <property type="match status" value="1"/>
</dbReference>
<dbReference type="GO" id="GO:0004553">
    <property type="term" value="F:hydrolase activity, hydrolyzing O-glycosyl compounds"/>
    <property type="evidence" value="ECO:0007669"/>
    <property type="project" value="InterPro"/>
</dbReference>
<gene>
    <name evidence="8" type="ORF">P280DRAFT_477134</name>
</gene>
<evidence type="ECO:0000259" key="5">
    <source>
        <dbReference type="Pfam" id="PF00703"/>
    </source>
</evidence>
<dbReference type="AlphaFoldDB" id="A0A6A6S7C4"/>
<evidence type="ECO:0000259" key="6">
    <source>
        <dbReference type="Pfam" id="PF02836"/>
    </source>
</evidence>
<dbReference type="Pfam" id="PF00703">
    <property type="entry name" value="Glyco_hydro_2"/>
    <property type="match status" value="1"/>
</dbReference>